<keyword evidence="4" id="KW-0808">Transferase</keyword>
<keyword evidence="4" id="KW-0418">Kinase</keyword>
<dbReference type="InterPro" id="IPR027417">
    <property type="entry name" value="P-loop_NTPase"/>
</dbReference>
<dbReference type="PANTHER" id="PTHR10513:SF46">
    <property type="entry name" value="DEOXYGUANOSINE KINASE"/>
    <property type="match status" value="1"/>
</dbReference>
<dbReference type="PIRSF" id="PIRSF000705">
    <property type="entry name" value="DNK"/>
    <property type="match status" value="1"/>
</dbReference>
<dbReference type="PANTHER" id="PTHR10513">
    <property type="entry name" value="DEOXYNUCLEOSIDE KINASE"/>
    <property type="match status" value="1"/>
</dbReference>
<evidence type="ECO:0000313" key="4">
    <source>
        <dbReference type="EMBL" id="MCP1675003.1"/>
    </source>
</evidence>
<dbReference type="Proteomes" id="UP001205843">
    <property type="component" value="Unassembled WGS sequence"/>
</dbReference>
<dbReference type="Gene3D" id="3.40.50.300">
    <property type="entry name" value="P-loop containing nucleotide triphosphate hydrolases"/>
    <property type="match status" value="1"/>
</dbReference>
<feature type="active site" description="Proton acceptor" evidence="1">
    <location>
        <position position="93"/>
    </location>
</feature>
<dbReference type="EMBL" id="JALJXV010000004">
    <property type="protein sequence ID" value="MCP1675003.1"/>
    <property type="molecule type" value="Genomic_DNA"/>
</dbReference>
<dbReference type="InterPro" id="IPR031314">
    <property type="entry name" value="DNK_dom"/>
</dbReference>
<evidence type="ECO:0000313" key="5">
    <source>
        <dbReference type="Proteomes" id="UP001205843"/>
    </source>
</evidence>
<evidence type="ECO:0000256" key="2">
    <source>
        <dbReference type="PIRSR" id="PIRSR000705-3"/>
    </source>
</evidence>
<dbReference type="GO" id="GO:0005524">
    <property type="term" value="F:ATP binding"/>
    <property type="evidence" value="ECO:0007669"/>
    <property type="project" value="UniProtKB-KW"/>
</dbReference>
<reference evidence="4" key="1">
    <citation type="submission" date="2022-03" db="EMBL/GenBank/DDBJ databases">
        <title>Genomic Encyclopedia of Type Strains, Phase III (KMG-III): the genomes of soil and plant-associated and newly described type strains.</title>
        <authorList>
            <person name="Whitman W."/>
        </authorList>
    </citation>
    <scope>NUCLEOTIDE SEQUENCE</scope>
    <source>
        <strain evidence="4">ANL 6-2</strain>
    </source>
</reference>
<feature type="binding site" evidence="2">
    <location>
        <begin position="19"/>
        <end position="27"/>
    </location>
    <ligand>
        <name>ATP</name>
        <dbReference type="ChEBI" id="CHEBI:30616"/>
    </ligand>
</feature>
<dbReference type="CDD" id="cd01673">
    <property type="entry name" value="dNK"/>
    <property type="match status" value="1"/>
</dbReference>
<dbReference type="SUPFAM" id="SSF52540">
    <property type="entry name" value="P-loop containing nucleoside triphosphate hydrolases"/>
    <property type="match status" value="1"/>
</dbReference>
<dbReference type="InterPro" id="IPR050566">
    <property type="entry name" value="Deoxyribonucleoside_kinase"/>
</dbReference>
<evidence type="ECO:0000259" key="3">
    <source>
        <dbReference type="Pfam" id="PF01712"/>
    </source>
</evidence>
<protein>
    <submittedName>
        <fullName evidence="4">Deoxyadenosine/deoxycytidine kinase</fullName>
    </submittedName>
</protein>
<name>A0AAE3KCI7_9GAMM</name>
<feature type="binding site" evidence="2">
    <location>
        <begin position="145"/>
        <end position="149"/>
    </location>
    <ligand>
        <name>ATP</name>
        <dbReference type="ChEBI" id="CHEBI:30616"/>
    </ligand>
</feature>
<proteinExistence type="predicted"/>
<dbReference type="Pfam" id="PF01712">
    <property type="entry name" value="dNK"/>
    <property type="match status" value="1"/>
</dbReference>
<dbReference type="AlphaFoldDB" id="A0AAE3KCI7"/>
<feature type="domain" description="Deoxynucleoside kinase" evidence="3">
    <location>
        <begin position="15"/>
        <end position="205"/>
    </location>
</feature>
<dbReference type="GO" id="GO:0019136">
    <property type="term" value="F:deoxynucleoside kinase activity"/>
    <property type="evidence" value="ECO:0007669"/>
    <property type="project" value="InterPro"/>
</dbReference>
<sequence>MTGNLQEPPRVPRHLVVEGPIGVGKTTLARRLAQSLGSQLLLEGADENPFLERFYQSPRDAAFPTQMYFLIQRAEQLRGLRQGDLFEERHVADFLFEKDRMFAELTLRPPELALYDKIYQELAVELAPPDMVIYLQAPVDVLMERIRRRGIAHEQAITADYLQRLSDAYVNFFYHYDAAPLLIVNATAIDLADNDADYAQLLERVWDLQSGRRYFNPAPIDL</sequence>
<dbReference type="RefSeq" id="WP_253477751.1">
    <property type="nucleotide sequence ID" value="NZ_JALJXV010000004.1"/>
</dbReference>
<dbReference type="InterPro" id="IPR002624">
    <property type="entry name" value="DCK/DGK"/>
</dbReference>
<keyword evidence="5" id="KW-1185">Reference proteome</keyword>
<accession>A0AAE3KCI7</accession>
<keyword evidence="2" id="KW-0547">Nucleotide-binding</keyword>
<organism evidence="4 5">
    <name type="scientific">Natronocella acetinitrilica</name>
    <dbReference type="NCBI Taxonomy" id="414046"/>
    <lineage>
        <taxon>Bacteria</taxon>
        <taxon>Pseudomonadati</taxon>
        <taxon>Pseudomonadota</taxon>
        <taxon>Gammaproteobacteria</taxon>
        <taxon>Chromatiales</taxon>
        <taxon>Ectothiorhodospiraceae</taxon>
        <taxon>Natronocella</taxon>
    </lineage>
</organism>
<gene>
    <name evidence="4" type="ORF">J2T57_002141</name>
</gene>
<dbReference type="GO" id="GO:0005737">
    <property type="term" value="C:cytoplasm"/>
    <property type="evidence" value="ECO:0007669"/>
    <property type="project" value="TreeGrafter"/>
</dbReference>
<evidence type="ECO:0000256" key="1">
    <source>
        <dbReference type="PIRSR" id="PIRSR000705-1"/>
    </source>
</evidence>
<keyword evidence="2" id="KW-0067">ATP-binding</keyword>
<comment type="caution">
    <text evidence="4">The sequence shown here is derived from an EMBL/GenBank/DDBJ whole genome shotgun (WGS) entry which is preliminary data.</text>
</comment>